<dbReference type="Gene3D" id="3.40.50.1820">
    <property type="entry name" value="alpha/beta hydrolase"/>
    <property type="match status" value="1"/>
</dbReference>
<dbReference type="InterPro" id="IPR029058">
    <property type="entry name" value="AB_hydrolase_fold"/>
</dbReference>
<gene>
    <name evidence="3" type="ORF">ACFFF7_07870</name>
</gene>
<dbReference type="PANTHER" id="PTHR42776:SF27">
    <property type="entry name" value="DIPEPTIDYL PEPTIDASE FAMILY MEMBER 6"/>
    <property type="match status" value="1"/>
</dbReference>
<evidence type="ECO:0000313" key="4">
    <source>
        <dbReference type="Proteomes" id="UP001589943"/>
    </source>
</evidence>
<name>A0ABV6PHL7_9SPHN</name>
<dbReference type="Pfam" id="PF00326">
    <property type="entry name" value="Peptidase_S9"/>
    <property type="match status" value="1"/>
</dbReference>
<dbReference type="PANTHER" id="PTHR42776">
    <property type="entry name" value="SERINE PEPTIDASE S9 FAMILY MEMBER"/>
    <property type="match status" value="1"/>
</dbReference>
<sequence>MLSAPALAQTAAAPFDAAKAFGSREGVLDIAISPDGKKLAVVIPRPVGGEAVTVLDLEGVAKPQLALTSKGVTEQIQSCHWAGNTRLLCSLWFVDGKGKDTYGFTRSVALNPDGSNAKVIGLTKAMNAVYRSSYGGDLIDLNGGGEGVVLMARQFVPNLGTGTILKADKEGLGVVRIDTNSGKETIVEQPKLTVSSFIADGQGKVRIIGLQTPDSNGYAGNKVFYRYRPAEGGDWRDLSTVTYDPAGTYSGFDPVAVDPAANVAYGFDERNGFKALYKVPLDGSGAAPSIVLSKAGIDVDGLLRIGRNQRIVGATYATLHRVAEYSDPELARLSQSLRRALGNKTQLGVIDASADESKLVLFAGGDTDPGKYYLFDKTSKKLSELLAQRPLLNGAKLGAMQAITFPAADGTAIPAYLTLPPGSDGKNLPLVVMPHGGPEARDEWGFDWLSQFFASRGYAVIQPQYRGSTGFGSAFFGRNGFQAWRKAIGDIDDAARWAIKQGVASADKVAIVGWSYGGYAALQSQVVDPTLYKAVVAIAPVTDLDVLRNEWINTTAYKLESARIGTGPHVEEGSPARHADVFRAPVLLFHGDRDQNVGVGESRLMASKLKAAGKSVDYVEFPGLDHQLDDSAARSRMLSQSDAFLRKALGLPPG</sequence>
<keyword evidence="4" id="KW-1185">Reference proteome</keyword>
<feature type="domain" description="Peptidase S9 prolyl oligopeptidase catalytic" evidence="2">
    <location>
        <begin position="444"/>
        <end position="650"/>
    </location>
</feature>
<comment type="caution">
    <text evidence="3">The sequence shown here is derived from an EMBL/GenBank/DDBJ whole genome shotgun (WGS) entry which is preliminary data.</text>
</comment>
<dbReference type="EC" id="3.4.-.-" evidence="3"/>
<dbReference type="GO" id="GO:0016787">
    <property type="term" value="F:hydrolase activity"/>
    <property type="evidence" value="ECO:0007669"/>
    <property type="project" value="UniProtKB-KW"/>
</dbReference>
<accession>A0ABV6PHL7</accession>
<protein>
    <submittedName>
        <fullName evidence="3">Alpha/beta hydrolase family protein</fullName>
        <ecNumber evidence="3">3.4.-.-</ecNumber>
    </submittedName>
</protein>
<dbReference type="SUPFAM" id="SSF53474">
    <property type="entry name" value="alpha/beta-Hydrolases"/>
    <property type="match status" value="1"/>
</dbReference>
<proteinExistence type="predicted"/>
<reference evidence="3 4" key="1">
    <citation type="submission" date="2024-09" db="EMBL/GenBank/DDBJ databases">
        <authorList>
            <person name="Sun Q."/>
            <person name="Mori K."/>
        </authorList>
    </citation>
    <scope>NUCLEOTIDE SEQUENCE [LARGE SCALE GENOMIC DNA]</scope>
    <source>
        <strain evidence="3 4">NCAIM B.02537</strain>
    </source>
</reference>
<evidence type="ECO:0000259" key="2">
    <source>
        <dbReference type="Pfam" id="PF00326"/>
    </source>
</evidence>
<dbReference type="Proteomes" id="UP001589943">
    <property type="component" value="Unassembled WGS sequence"/>
</dbReference>
<dbReference type="InterPro" id="IPR001375">
    <property type="entry name" value="Peptidase_S9_cat"/>
</dbReference>
<dbReference type="EMBL" id="JBHLTL010000004">
    <property type="protein sequence ID" value="MFC0589327.1"/>
    <property type="molecule type" value="Genomic_DNA"/>
</dbReference>
<dbReference type="SUPFAM" id="SSF82171">
    <property type="entry name" value="DPP6 N-terminal domain-like"/>
    <property type="match status" value="1"/>
</dbReference>
<evidence type="ECO:0000256" key="1">
    <source>
        <dbReference type="ARBA" id="ARBA00022801"/>
    </source>
</evidence>
<keyword evidence="1 3" id="KW-0378">Hydrolase</keyword>
<evidence type="ECO:0000313" key="3">
    <source>
        <dbReference type="EMBL" id="MFC0589327.1"/>
    </source>
</evidence>
<organism evidence="3 4">
    <name type="scientific">Novosphingobium aquiterrae</name>
    <dbReference type="NCBI Taxonomy" id="624388"/>
    <lineage>
        <taxon>Bacteria</taxon>
        <taxon>Pseudomonadati</taxon>
        <taxon>Pseudomonadota</taxon>
        <taxon>Alphaproteobacteria</taxon>
        <taxon>Sphingomonadales</taxon>
        <taxon>Sphingomonadaceae</taxon>
        <taxon>Novosphingobium</taxon>
    </lineage>
</organism>